<comment type="similarity">
    <text evidence="1 6">Belongs to the type-B carboxylesterase/lipase family.</text>
</comment>
<dbReference type="InterPro" id="IPR029058">
    <property type="entry name" value="AB_hydrolase_fold"/>
</dbReference>
<evidence type="ECO:0000256" key="4">
    <source>
        <dbReference type="ARBA" id="ARBA00023157"/>
    </source>
</evidence>
<feature type="domain" description="Carboxylesterase type B" evidence="7">
    <location>
        <begin position="20"/>
        <end position="339"/>
    </location>
</feature>
<evidence type="ECO:0000256" key="3">
    <source>
        <dbReference type="ARBA" id="ARBA00022801"/>
    </source>
</evidence>
<accession>A0AA38MDV4</accession>
<evidence type="ECO:0000256" key="6">
    <source>
        <dbReference type="RuleBase" id="RU361235"/>
    </source>
</evidence>
<keyword evidence="2" id="KW-0719">Serine esterase</keyword>
<keyword evidence="4" id="KW-1015">Disulfide bond</keyword>
<dbReference type="Gene3D" id="3.40.50.1820">
    <property type="entry name" value="alpha/beta hydrolase"/>
    <property type="match status" value="1"/>
</dbReference>
<dbReference type="InterPro" id="IPR019826">
    <property type="entry name" value="Carboxylesterase_B_AS"/>
</dbReference>
<dbReference type="PROSITE" id="PS00122">
    <property type="entry name" value="CARBOXYLESTERASE_B_1"/>
    <property type="match status" value="1"/>
</dbReference>
<reference evidence="8" key="1">
    <citation type="journal article" date="2023" name="G3 (Bethesda)">
        <title>Whole genome assemblies of Zophobas morio and Tenebrio molitor.</title>
        <authorList>
            <person name="Kaur S."/>
            <person name="Stinson S.A."/>
            <person name="diCenzo G.C."/>
        </authorList>
    </citation>
    <scope>NUCLEOTIDE SEQUENCE</scope>
    <source>
        <strain evidence="8">QUZm001</strain>
    </source>
</reference>
<dbReference type="PANTHER" id="PTHR43142:SF1">
    <property type="entry name" value="CARBOXYLIC ESTER HYDROLASE"/>
    <property type="match status" value="1"/>
</dbReference>
<protein>
    <recommendedName>
        <fullName evidence="6">Carboxylic ester hydrolase</fullName>
        <ecNumber evidence="6">3.1.1.-</ecNumber>
    </recommendedName>
</protein>
<evidence type="ECO:0000256" key="5">
    <source>
        <dbReference type="ARBA" id="ARBA00023180"/>
    </source>
</evidence>
<dbReference type="AlphaFoldDB" id="A0AA38MDV4"/>
<dbReference type="GO" id="GO:0052689">
    <property type="term" value="F:carboxylic ester hydrolase activity"/>
    <property type="evidence" value="ECO:0007669"/>
    <property type="project" value="UniProtKB-KW"/>
</dbReference>
<feature type="signal peptide" evidence="6">
    <location>
        <begin position="1"/>
        <end position="19"/>
    </location>
</feature>
<sequence>MFSKLTTIFLLLQISSLLADTILQLPNGQIKGREDTTIENKAYYAFMGIPYAAPPVGELRFKAPQAVENWDDILDTTQSSTTCFQEASNDENESEDCLHINVYTPELPTEDNNVSLPVMFFIHGGGFVDGTGLIFAPDLFINNDVILATINYRLGIFGFISTQDDVIPGNNGLKDQRFAIQWAHDNIHLFGGNPDKITIFGHSAGSASCSYQLLNQESNGLFQGAILESGTSISPWAYQRRARQIAFKTASFINSTFENSDDSQALLDYLLTVEARDIDSAAEQYRYYESGPEDSEIAQGFYFAPVVEVKNPDAFLTKKMYGLLEAGNVLKVPILIGITS</sequence>
<organism evidence="8 9">
    <name type="scientific">Zophobas morio</name>
    <dbReference type="NCBI Taxonomy" id="2755281"/>
    <lineage>
        <taxon>Eukaryota</taxon>
        <taxon>Metazoa</taxon>
        <taxon>Ecdysozoa</taxon>
        <taxon>Arthropoda</taxon>
        <taxon>Hexapoda</taxon>
        <taxon>Insecta</taxon>
        <taxon>Pterygota</taxon>
        <taxon>Neoptera</taxon>
        <taxon>Endopterygota</taxon>
        <taxon>Coleoptera</taxon>
        <taxon>Polyphaga</taxon>
        <taxon>Cucujiformia</taxon>
        <taxon>Tenebrionidae</taxon>
        <taxon>Zophobas</taxon>
    </lineage>
</organism>
<dbReference type="EMBL" id="JALNTZ010000005">
    <property type="protein sequence ID" value="KAJ3652658.1"/>
    <property type="molecule type" value="Genomic_DNA"/>
</dbReference>
<dbReference type="Proteomes" id="UP001168821">
    <property type="component" value="Unassembled WGS sequence"/>
</dbReference>
<evidence type="ECO:0000313" key="8">
    <source>
        <dbReference type="EMBL" id="KAJ3652658.1"/>
    </source>
</evidence>
<keyword evidence="3 6" id="KW-0378">Hydrolase</keyword>
<evidence type="ECO:0000313" key="9">
    <source>
        <dbReference type="Proteomes" id="UP001168821"/>
    </source>
</evidence>
<dbReference type="InterPro" id="IPR002018">
    <property type="entry name" value="CarbesteraseB"/>
</dbReference>
<dbReference type="PANTHER" id="PTHR43142">
    <property type="entry name" value="CARBOXYLIC ESTER HYDROLASE"/>
    <property type="match status" value="1"/>
</dbReference>
<name>A0AA38MDV4_9CUCU</name>
<keyword evidence="9" id="KW-1185">Reference proteome</keyword>
<gene>
    <name evidence="8" type="ORF">Zmor_018605</name>
</gene>
<proteinExistence type="inferred from homology"/>
<dbReference type="EC" id="3.1.1.-" evidence="6"/>
<dbReference type="Pfam" id="PF00135">
    <property type="entry name" value="COesterase"/>
    <property type="match status" value="1"/>
</dbReference>
<evidence type="ECO:0000259" key="7">
    <source>
        <dbReference type="Pfam" id="PF00135"/>
    </source>
</evidence>
<feature type="chain" id="PRO_5041481927" description="Carboxylic ester hydrolase" evidence="6">
    <location>
        <begin position="20"/>
        <end position="340"/>
    </location>
</feature>
<evidence type="ECO:0000256" key="2">
    <source>
        <dbReference type="ARBA" id="ARBA00022487"/>
    </source>
</evidence>
<keyword evidence="6" id="KW-0732">Signal</keyword>
<keyword evidence="5" id="KW-0325">Glycoprotein</keyword>
<comment type="caution">
    <text evidence="8">The sequence shown here is derived from an EMBL/GenBank/DDBJ whole genome shotgun (WGS) entry which is preliminary data.</text>
</comment>
<dbReference type="SUPFAM" id="SSF53474">
    <property type="entry name" value="alpha/beta-Hydrolases"/>
    <property type="match status" value="1"/>
</dbReference>
<evidence type="ECO:0000256" key="1">
    <source>
        <dbReference type="ARBA" id="ARBA00005964"/>
    </source>
</evidence>